<feature type="domain" description="HTH tetR-type" evidence="5">
    <location>
        <begin position="12"/>
        <end position="72"/>
    </location>
</feature>
<dbReference type="Pfam" id="PF00440">
    <property type="entry name" value="TetR_N"/>
    <property type="match status" value="1"/>
</dbReference>
<dbReference type="Proteomes" id="UP000255334">
    <property type="component" value="Unassembled WGS sequence"/>
</dbReference>
<keyword evidence="3" id="KW-0804">Transcription</keyword>
<dbReference type="SUPFAM" id="SSF48498">
    <property type="entry name" value="Tetracyclin repressor-like, C-terminal domain"/>
    <property type="match status" value="1"/>
</dbReference>
<dbReference type="Gene3D" id="1.10.10.60">
    <property type="entry name" value="Homeodomain-like"/>
    <property type="match status" value="1"/>
</dbReference>
<evidence type="ECO:0000256" key="4">
    <source>
        <dbReference type="PROSITE-ProRule" id="PRU00335"/>
    </source>
</evidence>
<feature type="DNA-binding region" description="H-T-H motif" evidence="4">
    <location>
        <begin position="35"/>
        <end position="54"/>
    </location>
</feature>
<evidence type="ECO:0000313" key="7">
    <source>
        <dbReference type="Proteomes" id="UP000255334"/>
    </source>
</evidence>
<keyword evidence="1" id="KW-0805">Transcription regulation</keyword>
<dbReference type="OrthoDB" id="8535430at2"/>
<dbReference type="FunFam" id="1.10.10.60:FF:000141">
    <property type="entry name" value="TetR family transcriptional regulator"/>
    <property type="match status" value="1"/>
</dbReference>
<dbReference type="Pfam" id="PF14246">
    <property type="entry name" value="TetR_C_7"/>
    <property type="match status" value="1"/>
</dbReference>
<sequence>MNHPPKKRQAKADRRRAMLQAAGEVFFLQGYAATSIDSIIERVGGSKRAIYQEFGSKEGLFVAFVSESANLAMAALDDARIEHQGLRETLVEFGCDVTSALLSPGFIGVYRSILTEALRFPELAKAYYVNGPGKAQHRVAQVLNHAKERGEIRLEDCDIAAGHLLGMLRDNLHLRVALGLSPPPGQKEIKKYVTSAVDIFLYGISAASQPVADQNRVAAKTAKRK</sequence>
<protein>
    <submittedName>
        <fullName evidence="6">TetR/AcrR family transcriptional regulator</fullName>
    </submittedName>
</protein>
<name>A0A370XE32_9GAMM</name>
<dbReference type="AlphaFoldDB" id="A0A370XE32"/>
<dbReference type="GO" id="GO:0000976">
    <property type="term" value="F:transcription cis-regulatory region binding"/>
    <property type="evidence" value="ECO:0007669"/>
    <property type="project" value="TreeGrafter"/>
</dbReference>
<evidence type="ECO:0000256" key="3">
    <source>
        <dbReference type="ARBA" id="ARBA00023163"/>
    </source>
</evidence>
<reference evidence="6 7" key="1">
    <citation type="submission" date="2018-07" db="EMBL/GenBank/DDBJ databases">
        <title>Dyella monticola sp. nov. and Dyella psychrodurans sp. nov. isolated from monsoon evergreen broad-leaved forest soil of Dinghu Mountain, China.</title>
        <authorList>
            <person name="Gao Z."/>
            <person name="Qiu L."/>
        </authorList>
    </citation>
    <scope>NUCLEOTIDE SEQUENCE [LARGE SCALE GENOMIC DNA]</scope>
    <source>
        <strain evidence="6 7">4MSK11</strain>
    </source>
</reference>
<dbReference type="SUPFAM" id="SSF46689">
    <property type="entry name" value="Homeodomain-like"/>
    <property type="match status" value="1"/>
</dbReference>
<dbReference type="PANTHER" id="PTHR30055:SF146">
    <property type="entry name" value="HTH-TYPE TRANSCRIPTIONAL DUAL REGULATOR CECR"/>
    <property type="match status" value="1"/>
</dbReference>
<evidence type="ECO:0000256" key="2">
    <source>
        <dbReference type="ARBA" id="ARBA00023125"/>
    </source>
</evidence>
<dbReference type="PRINTS" id="PR00455">
    <property type="entry name" value="HTHTETR"/>
</dbReference>
<dbReference type="PANTHER" id="PTHR30055">
    <property type="entry name" value="HTH-TYPE TRANSCRIPTIONAL REGULATOR RUTR"/>
    <property type="match status" value="1"/>
</dbReference>
<dbReference type="GO" id="GO:0003700">
    <property type="term" value="F:DNA-binding transcription factor activity"/>
    <property type="evidence" value="ECO:0007669"/>
    <property type="project" value="TreeGrafter"/>
</dbReference>
<dbReference type="InterPro" id="IPR050109">
    <property type="entry name" value="HTH-type_TetR-like_transc_reg"/>
</dbReference>
<dbReference type="EMBL" id="QRBF01000001">
    <property type="protein sequence ID" value="RDS86686.1"/>
    <property type="molecule type" value="Genomic_DNA"/>
</dbReference>
<evidence type="ECO:0000313" key="6">
    <source>
        <dbReference type="EMBL" id="RDS86686.1"/>
    </source>
</evidence>
<dbReference type="Gene3D" id="1.10.357.10">
    <property type="entry name" value="Tetracycline Repressor, domain 2"/>
    <property type="match status" value="1"/>
</dbReference>
<comment type="caution">
    <text evidence="6">The sequence shown here is derived from an EMBL/GenBank/DDBJ whole genome shotgun (WGS) entry which is preliminary data.</text>
</comment>
<proteinExistence type="predicted"/>
<dbReference type="InterPro" id="IPR009057">
    <property type="entry name" value="Homeodomain-like_sf"/>
</dbReference>
<evidence type="ECO:0000256" key="1">
    <source>
        <dbReference type="ARBA" id="ARBA00023015"/>
    </source>
</evidence>
<accession>A0A370XE32</accession>
<evidence type="ECO:0000259" key="5">
    <source>
        <dbReference type="PROSITE" id="PS50977"/>
    </source>
</evidence>
<dbReference type="InterPro" id="IPR039536">
    <property type="entry name" value="TetR_C_Proteobacteria"/>
</dbReference>
<keyword evidence="7" id="KW-1185">Reference proteome</keyword>
<gene>
    <name evidence="6" type="ORF">DWU99_05505</name>
</gene>
<dbReference type="InterPro" id="IPR036271">
    <property type="entry name" value="Tet_transcr_reg_TetR-rel_C_sf"/>
</dbReference>
<organism evidence="6 7">
    <name type="scientific">Dyella psychrodurans</name>
    <dbReference type="NCBI Taxonomy" id="1927960"/>
    <lineage>
        <taxon>Bacteria</taxon>
        <taxon>Pseudomonadati</taxon>
        <taxon>Pseudomonadota</taxon>
        <taxon>Gammaproteobacteria</taxon>
        <taxon>Lysobacterales</taxon>
        <taxon>Rhodanobacteraceae</taxon>
        <taxon>Dyella</taxon>
    </lineage>
</organism>
<keyword evidence="2 4" id="KW-0238">DNA-binding</keyword>
<dbReference type="PROSITE" id="PS50977">
    <property type="entry name" value="HTH_TETR_2"/>
    <property type="match status" value="1"/>
</dbReference>
<dbReference type="InterPro" id="IPR001647">
    <property type="entry name" value="HTH_TetR"/>
</dbReference>